<feature type="chain" id="PRO_5022774359" description="Rap1a immunity protein domain-containing protein" evidence="1">
    <location>
        <begin position="24"/>
        <end position="126"/>
    </location>
</feature>
<keyword evidence="1" id="KW-0732">Signal</keyword>
<accession>A0A5C6UN86</accession>
<comment type="caution">
    <text evidence="3">The sequence shown here is derived from an EMBL/GenBank/DDBJ whole genome shotgun (WGS) entry which is preliminary data.</text>
</comment>
<evidence type="ECO:0000313" key="3">
    <source>
        <dbReference type="EMBL" id="TXC74014.1"/>
    </source>
</evidence>
<evidence type="ECO:0000256" key="1">
    <source>
        <dbReference type="SAM" id="SignalP"/>
    </source>
</evidence>
<dbReference type="Pfam" id="PF18602">
    <property type="entry name" value="Rap1a"/>
    <property type="match status" value="1"/>
</dbReference>
<dbReference type="EMBL" id="VOPY01000001">
    <property type="protein sequence ID" value="TXC74014.1"/>
    <property type="molecule type" value="Genomic_DNA"/>
</dbReference>
<proteinExistence type="predicted"/>
<feature type="domain" description="Rap1a immunity protein" evidence="2">
    <location>
        <begin position="35"/>
        <end position="118"/>
    </location>
</feature>
<feature type="signal peptide" evidence="1">
    <location>
        <begin position="1"/>
        <end position="23"/>
    </location>
</feature>
<evidence type="ECO:0000313" key="4">
    <source>
        <dbReference type="Proteomes" id="UP000321129"/>
    </source>
</evidence>
<gene>
    <name evidence="3" type="ORF">FSZ31_04655</name>
</gene>
<dbReference type="RefSeq" id="WP_147121851.1">
    <property type="nucleotide sequence ID" value="NZ_VOPY01000001.1"/>
</dbReference>
<dbReference type="InterPro" id="IPR041238">
    <property type="entry name" value="Rap1a"/>
</dbReference>
<organism evidence="3 4">
    <name type="scientific">Flavisphingopyxis soli</name>
    <dbReference type="NCBI Taxonomy" id="2601267"/>
    <lineage>
        <taxon>Bacteria</taxon>
        <taxon>Pseudomonadati</taxon>
        <taxon>Pseudomonadota</taxon>
        <taxon>Alphaproteobacteria</taxon>
        <taxon>Sphingomonadales</taxon>
        <taxon>Sphingopyxidaceae</taxon>
        <taxon>Flavisphingopyxis</taxon>
    </lineage>
</organism>
<name>A0A5C6UN86_9SPHN</name>
<sequence length="126" mass="13439">MKAIITGLTAAALTAGAMPAAGAQDVKASGIFKDTDQIYDLCVAKDAASVKLCETYLMGVYDGIIYFEDLDQIDDAVCVPSGSKPQILRDAFVAYVDAKPERRKYSAVSIAYNAFYTASFNACKDG</sequence>
<dbReference type="AlphaFoldDB" id="A0A5C6UN86"/>
<reference evidence="3 4" key="1">
    <citation type="submission" date="2019-08" db="EMBL/GenBank/DDBJ databases">
        <title>Sphingorhabdus soil sp. nov., isolated from arctic soil.</title>
        <authorList>
            <person name="Liu Y."/>
        </authorList>
    </citation>
    <scope>NUCLEOTIDE SEQUENCE [LARGE SCALE GENOMIC DNA]</scope>
    <source>
        <strain evidence="3 4">D-2Q-5-6</strain>
    </source>
</reference>
<evidence type="ECO:0000259" key="2">
    <source>
        <dbReference type="Pfam" id="PF18602"/>
    </source>
</evidence>
<dbReference type="Gene3D" id="1.10.890.40">
    <property type="match status" value="1"/>
</dbReference>
<keyword evidence="4" id="KW-1185">Reference proteome</keyword>
<dbReference type="Proteomes" id="UP000321129">
    <property type="component" value="Unassembled WGS sequence"/>
</dbReference>
<protein>
    <recommendedName>
        <fullName evidence="2">Rap1a immunity protein domain-containing protein</fullName>
    </recommendedName>
</protein>